<sequence>MPDEYTELLERHAEFKALRTPARDRLTEAVVDGVDADLGLLRAAAIAETVASKAVDDHVQGAVRGRLRAIHDSVAADHYAEVARQFDVAAKAFQKAHSIVSCETDPAEIVTADEKTRKAYVDGQAAAQTLSRLTVLLGLAAELAGAERPNADQPASSRSHAIGIDQLQLGLCVDATGVHVRELWTAWEANGSQTATQWAALAELGVPIRATALEDYAPQRLPKQLLERRETVYDGEAVDNGNGTTFTPAARVITRIVDPEDELVPEWNDTEGSFKPVQPPQPVTATVAETH</sequence>
<evidence type="ECO:0000313" key="2">
    <source>
        <dbReference type="Proteomes" id="UP000825598"/>
    </source>
</evidence>
<evidence type="ECO:0000313" key="1">
    <source>
        <dbReference type="EMBL" id="QZH63817.1"/>
    </source>
</evidence>
<dbReference type="Proteomes" id="UP000825598">
    <property type="component" value="Chromosome"/>
</dbReference>
<name>A0ACD1F9X0_MYCFR</name>
<reference evidence="1" key="1">
    <citation type="submission" date="2021-07" db="EMBL/GenBank/DDBJ databases">
        <title>Complete Genome Sequences of Mycobacterium farcinogenes Isolated from Clinical Specimens from Patients in Thailand.</title>
        <authorList>
            <person name="Sodsai P."/>
        </authorList>
    </citation>
    <scope>NUCLEOTIDE SEQUENCE</scope>
    <source>
        <strain evidence="1">BKK/CU-MFGFA-001</strain>
    </source>
</reference>
<gene>
    <name evidence="1" type="ORF">K6L26_17195</name>
</gene>
<protein>
    <submittedName>
        <fullName evidence="1">Uncharacterized protein</fullName>
    </submittedName>
</protein>
<accession>A0ACD1F9X0</accession>
<dbReference type="EMBL" id="CP081673">
    <property type="protein sequence ID" value="QZH63817.1"/>
    <property type="molecule type" value="Genomic_DNA"/>
</dbReference>
<keyword evidence="2" id="KW-1185">Reference proteome</keyword>
<proteinExistence type="predicted"/>
<organism evidence="1 2">
    <name type="scientific">Mycolicibacterium farcinogenes</name>
    <name type="common">Mycobacterium farcinogenes</name>
    <dbReference type="NCBI Taxonomy" id="1802"/>
    <lineage>
        <taxon>Bacteria</taxon>
        <taxon>Bacillati</taxon>
        <taxon>Actinomycetota</taxon>
        <taxon>Actinomycetes</taxon>
        <taxon>Mycobacteriales</taxon>
        <taxon>Mycobacteriaceae</taxon>
        <taxon>Mycolicibacterium</taxon>
    </lineage>
</organism>